<feature type="transmembrane region" description="Helical" evidence="5">
    <location>
        <begin position="331"/>
        <end position="351"/>
    </location>
</feature>
<feature type="transmembrane region" description="Helical" evidence="5">
    <location>
        <begin position="203"/>
        <end position="219"/>
    </location>
</feature>
<feature type="domain" description="O-antigen ligase-related" evidence="6">
    <location>
        <begin position="188"/>
        <end position="346"/>
    </location>
</feature>
<comment type="caution">
    <text evidence="7">The sequence shown here is derived from an EMBL/GenBank/DDBJ whole genome shotgun (WGS) entry which is preliminary data.</text>
</comment>
<dbReference type="EMBL" id="PDKK01000002">
    <property type="protein sequence ID" value="RXK07423.1"/>
    <property type="molecule type" value="Genomic_DNA"/>
</dbReference>
<reference evidence="7 8" key="1">
    <citation type="submission" date="2017-10" db="EMBL/GenBank/DDBJ databases">
        <title>Genomics of the genus Arcobacter.</title>
        <authorList>
            <person name="Perez-Cataluna A."/>
            <person name="Figueras M.J."/>
        </authorList>
    </citation>
    <scope>NUCLEOTIDE SEQUENCE [LARGE SCALE GENOMIC DNA]</scope>
    <source>
        <strain evidence="7 8">CECT 8441</strain>
    </source>
</reference>
<protein>
    <recommendedName>
        <fullName evidence="6">O-antigen ligase-related domain-containing protein</fullName>
    </recommendedName>
</protein>
<feature type="transmembrane region" description="Helical" evidence="5">
    <location>
        <begin position="87"/>
        <end position="107"/>
    </location>
</feature>
<evidence type="ECO:0000256" key="4">
    <source>
        <dbReference type="ARBA" id="ARBA00023136"/>
    </source>
</evidence>
<feature type="transmembrane region" description="Helical" evidence="5">
    <location>
        <begin position="147"/>
        <end position="168"/>
    </location>
</feature>
<name>A0A4Q1AMU6_9BACT</name>
<evidence type="ECO:0000256" key="3">
    <source>
        <dbReference type="ARBA" id="ARBA00022989"/>
    </source>
</evidence>
<proteinExistence type="predicted"/>
<dbReference type="RefSeq" id="WP_129086316.1">
    <property type="nucleotide sequence ID" value="NZ_CP053836.1"/>
</dbReference>
<dbReference type="Pfam" id="PF04932">
    <property type="entry name" value="Wzy_C"/>
    <property type="match status" value="1"/>
</dbReference>
<keyword evidence="8" id="KW-1185">Reference proteome</keyword>
<dbReference type="OrthoDB" id="5292786at2"/>
<organism evidence="7 8">
    <name type="scientific">Halarcobacter ebronensis</name>
    <dbReference type="NCBI Taxonomy" id="1462615"/>
    <lineage>
        <taxon>Bacteria</taxon>
        <taxon>Pseudomonadati</taxon>
        <taxon>Campylobacterota</taxon>
        <taxon>Epsilonproteobacteria</taxon>
        <taxon>Campylobacterales</taxon>
        <taxon>Arcobacteraceae</taxon>
        <taxon>Halarcobacter</taxon>
    </lineage>
</organism>
<comment type="subcellular location">
    <subcellularLocation>
        <location evidence="1">Membrane</location>
        <topology evidence="1">Multi-pass membrane protein</topology>
    </subcellularLocation>
</comment>
<accession>A0A4Q1AMU6</accession>
<dbReference type="InterPro" id="IPR051533">
    <property type="entry name" value="WaaL-like"/>
</dbReference>
<feature type="transmembrane region" description="Helical" evidence="5">
    <location>
        <begin position="385"/>
        <end position="402"/>
    </location>
</feature>
<sequence>MLNIKSLSSIPLERISYYSLIVFAFTLPLSRAAISFFLIWFVLLVILKRNYKNSFEKLKEKDIFKFIILYFIYIIISSFWGDDTTNTIRHLRLYSYWIILPAIVILIKKEWTNVILNAFFVGVFISELLSYSIYFNFGIIENTGGNIAPFMTSIHYSVFLAFTSLVLLYKITFEDKSLKIRILIISFFIMTFINLMISNGRTGQVAFLTTLIIFVIVKFRANIKKIIISLFFLISIMYFAYSNLNTFQTRVNTTVASINKAILNSNFDSSWGIRAAFWIITYDALKDRPFFGYGLGDYEIAAKKVIAEHDYKFMNENVKNFVTSYHYHNQYLMIAVEGGIIALFLFSLILYKLYKLRIEEIELKDISIIGLTTLLVSFVGDPMLFLQFPLVLFLFIVSLFISNSN</sequence>
<feature type="transmembrane region" description="Helical" evidence="5">
    <location>
        <begin position="63"/>
        <end position="81"/>
    </location>
</feature>
<feature type="transmembrane region" description="Helical" evidence="5">
    <location>
        <begin position="226"/>
        <end position="244"/>
    </location>
</feature>
<dbReference type="PANTHER" id="PTHR37422">
    <property type="entry name" value="TEICHURONIC ACID BIOSYNTHESIS PROTEIN TUAE"/>
    <property type="match status" value="1"/>
</dbReference>
<dbReference type="GO" id="GO:0016020">
    <property type="term" value="C:membrane"/>
    <property type="evidence" value="ECO:0007669"/>
    <property type="project" value="UniProtKB-SubCell"/>
</dbReference>
<evidence type="ECO:0000313" key="7">
    <source>
        <dbReference type="EMBL" id="RXK07423.1"/>
    </source>
</evidence>
<evidence type="ECO:0000256" key="5">
    <source>
        <dbReference type="SAM" id="Phobius"/>
    </source>
</evidence>
<gene>
    <name evidence="7" type="ORF">CRV07_02870</name>
</gene>
<evidence type="ECO:0000256" key="2">
    <source>
        <dbReference type="ARBA" id="ARBA00022692"/>
    </source>
</evidence>
<feature type="transmembrane region" description="Helical" evidence="5">
    <location>
        <begin position="180"/>
        <end position="197"/>
    </location>
</feature>
<feature type="transmembrane region" description="Helical" evidence="5">
    <location>
        <begin position="114"/>
        <end position="135"/>
    </location>
</feature>
<evidence type="ECO:0000259" key="6">
    <source>
        <dbReference type="Pfam" id="PF04932"/>
    </source>
</evidence>
<dbReference type="InterPro" id="IPR007016">
    <property type="entry name" value="O-antigen_ligase-rel_domated"/>
</dbReference>
<keyword evidence="3 5" id="KW-1133">Transmembrane helix</keyword>
<evidence type="ECO:0000313" key="8">
    <source>
        <dbReference type="Proteomes" id="UP000289758"/>
    </source>
</evidence>
<dbReference type="AlphaFoldDB" id="A0A4Q1AMU6"/>
<dbReference type="PANTHER" id="PTHR37422:SF17">
    <property type="entry name" value="O-ANTIGEN LIGASE"/>
    <property type="match status" value="1"/>
</dbReference>
<keyword evidence="4 5" id="KW-0472">Membrane</keyword>
<feature type="transmembrane region" description="Helical" evidence="5">
    <location>
        <begin position="20"/>
        <end position="47"/>
    </location>
</feature>
<evidence type="ECO:0000256" key="1">
    <source>
        <dbReference type="ARBA" id="ARBA00004141"/>
    </source>
</evidence>
<keyword evidence="2 5" id="KW-0812">Transmembrane</keyword>
<dbReference type="Proteomes" id="UP000289758">
    <property type="component" value="Unassembled WGS sequence"/>
</dbReference>